<dbReference type="Gene3D" id="3.10.580.10">
    <property type="entry name" value="CBS-domain"/>
    <property type="match status" value="1"/>
</dbReference>
<dbReference type="AlphaFoldDB" id="A0A382PHW4"/>
<gene>
    <name evidence="3" type="ORF">METZ01_LOCUS325690</name>
</gene>
<dbReference type="PROSITE" id="PS51371">
    <property type="entry name" value="CBS"/>
    <property type="match status" value="2"/>
</dbReference>
<dbReference type="InterPro" id="IPR000644">
    <property type="entry name" value="CBS_dom"/>
</dbReference>
<dbReference type="InterPro" id="IPR044725">
    <property type="entry name" value="CBSX3_CBS_dom"/>
</dbReference>
<dbReference type="CDD" id="cd04623">
    <property type="entry name" value="CBS_pair_bac_euk"/>
    <property type="match status" value="1"/>
</dbReference>
<protein>
    <recommendedName>
        <fullName evidence="2">CBS domain-containing protein</fullName>
    </recommendedName>
</protein>
<feature type="domain" description="CBS" evidence="2">
    <location>
        <begin position="11"/>
        <end position="67"/>
    </location>
</feature>
<dbReference type="SMART" id="SM00116">
    <property type="entry name" value="CBS"/>
    <property type="match status" value="2"/>
</dbReference>
<dbReference type="InterPro" id="IPR046342">
    <property type="entry name" value="CBS_dom_sf"/>
</dbReference>
<dbReference type="PANTHER" id="PTHR43080">
    <property type="entry name" value="CBS DOMAIN-CONTAINING PROTEIN CBSX3, MITOCHONDRIAL"/>
    <property type="match status" value="1"/>
</dbReference>
<evidence type="ECO:0000259" key="2">
    <source>
        <dbReference type="PROSITE" id="PS51371"/>
    </source>
</evidence>
<dbReference type="PANTHER" id="PTHR43080:SF2">
    <property type="entry name" value="CBS DOMAIN-CONTAINING PROTEIN"/>
    <property type="match status" value="1"/>
</dbReference>
<dbReference type="SUPFAM" id="SSF54631">
    <property type="entry name" value="CBS-domain pair"/>
    <property type="match status" value="1"/>
</dbReference>
<proteinExistence type="predicted"/>
<name>A0A382PHW4_9ZZZZ</name>
<dbReference type="Pfam" id="PF00571">
    <property type="entry name" value="CBS"/>
    <property type="match status" value="2"/>
</dbReference>
<feature type="domain" description="CBS" evidence="2">
    <location>
        <begin position="76"/>
        <end position="131"/>
    </location>
</feature>
<keyword evidence="1" id="KW-0129">CBS domain</keyword>
<dbReference type="EMBL" id="UINC01107453">
    <property type="protein sequence ID" value="SVC72836.1"/>
    <property type="molecule type" value="Genomic_DNA"/>
</dbReference>
<evidence type="ECO:0000256" key="1">
    <source>
        <dbReference type="ARBA" id="ARBA00023122"/>
    </source>
</evidence>
<sequence>MQYVDDVLNVKGRDVYTATPTTTVFEALELMADKEVGALVVVEKDRLVGIFSERDYARRLALEGKRSRETPVREIMTDVVATISQSDSMKDCMERMTNQRVRHLPVVEDDRLIGLISIGDVVKSIMSDQELMIQQLENYITGRV</sequence>
<dbReference type="InterPro" id="IPR051257">
    <property type="entry name" value="Diverse_CBS-Domain"/>
</dbReference>
<accession>A0A382PHW4</accession>
<reference evidence="3" key="1">
    <citation type="submission" date="2018-05" db="EMBL/GenBank/DDBJ databases">
        <authorList>
            <person name="Lanie J.A."/>
            <person name="Ng W.-L."/>
            <person name="Kazmierczak K.M."/>
            <person name="Andrzejewski T.M."/>
            <person name="Davidsen T.M."/>
            <person name="Wayne K.J."/>
            <person name="Tettelin H."/>
            <person name="Glass J.I."/>
            <person name="Rusch D."/>
            <person name="Podicherti R."/>
            <person name="Tsui H.-C.T."/>
            <person name="Winkler M.E."/>
        </authorList>
    </citation>
    <scope>NUCLEOTIDE SEQUENCE</scope>
</reference>
<evidence type="ECO:0000313" key="3">
    <source>
        <dbReference type="EMBL" id="SVC72836.1"/>
    </source>
</evidence>
<organism evidence="3">
    <name type="scientific">marine metagenome</name>
    <dbReference type="NCBI Taxonomy" id="408172"/>
    <lineage>
        <taxon>unclassified sequences</taxon>
        <taxon>metagenomes</taxon>
        <taxon>ecological metagenomes</taxon>
    </lineage>
</organism>